<evidence type="ECO:0008006" key="4">
    <source>
        <dbReference type="Google" id="ProtNLM"/>
    </source>
</evidence>
<keyword evidence="1" id="KW-0732">Signal</keyword>
<evidence type="ECO:0000313" key="2">
    <source>
        <dbReference type="EMBL" id="SDN18623.1"/>
    </source>
</evidence>
<accession>A0A1G9ZDS8</accession>
<dbReference type="Proteomes" id="UP000183376">
    <property type="component" value="Chromosome I"/>
</dbReference>
<dbReference type="OrthoDB" id="3693714at2"/>
<dbReference type="PROSITE" id="PS51257">
    <property type="entry name" value="PROKAR_LIPOPROTEIN"/>
    <property type="match status" value="1"/>
</dbReference>
<dbReference type="AlphaFoldDB" id="A0A1G9ZDS8"/>
<reference evidence="2 3" key="1">
    <citation type="submission" date="2016-10" db="EMBL/GenBank/DDBJ databases">
        <authorList>
            <person name="de Groot N.N."/>
        </authorList>
    </citation>
    <scope>NUCLEOTIDE SEQUENCE [LARGE SCALE GENOMIC DNA]</scope>
    <source>
        <strain evidence="2 3">DSM 44149</strain>
    </source>
</reference>
<dbReference type="STRING" id="211114.SAMN04489726_5395"/>
<feature type="chain" id="PRO_5038375277" description="Lipoprotein" evidence="1">
    <location>
        <begin position="21"/>
        <end position="149"/>
    </location>
</feature>
<protein>
    <recommendedName>
        <fullName evidence="4">Lipoprotein</fullName>
    </recommendedName>
</protein>
<dbReference type="eggNOG" id="ENOG50341YN">
    <property type="taxonomic scope" value="Bacteria"/>
</dbReference>
<keyword evidence="3" id="KW-1185">Reference proteome</keyword>
<feature type="signal peptide" evidence="1">
    <location>
        <begin position="1"/>
        <end position="20"/>
    </location>
</feature>
<dbReference type="EMBL" id="LT629701">
    <property type="protein sequence ID" value="SDN18623.1"/>
    <property type="molecule type" value="Genomic_DNA"/>
</dbReference>
<evidence type="ECO:0000256" key="1">
    <source>
        <dbReference type="SAM" id="SignalP"/>
    </source>
</evidence>
<dbReference type="RefSeq" id="WP_030427167.1">
    <property type="nucleotide sequence ID" value="NZ_JOEF01000002.1"/>
</dbReference>
<evidence type="ECO:0000313" key="3">
    <source>
        <dbReference type="Proteomes" id="UP000183376"/>
    </source>
</evidence>
<organism evidence="2 3">
    <name type="scientific">Allokutzneria albata</name>
    <name type="common">Kibdelosporangium albatum</name>
    <dbReference type="NCBI Taxonomy" id="211114"/>
    <lineage>
        <taxon>Bacteria</taxon>
        <taxon>Bacillati</taxon>
        <taxon>Actinomycetota</taxon>
        <taxon>Actinomycetes</taxon>
        <taxon>Pseudonocardiales</taxon>
        <taxon>Pseudonocardiaceae</taxon>
        <taxon>Allokutzneria</taxon>
    </lineage>
</organism>
<gene>
    <name evidence="2" type="ORF">SAMN04489726_5395</name>
</gene>
<proteinExistence type="predicted"/>
<name>A0A1G9ZDS8_ALLAB</name>
<sequence>MNALRAAAALLLLATAGCQSTITGEAMLPGVGDAERALVVRYVEDGNAAAAKGSAAQQELYRKTQHPDFHSGICQLNGLTVLTEPVWPTLRADPKWSPGGNAIPPRGNVYVVAVSVSTRRDNTTVGNQIGSQHVVVLNGMAYGFAPCPN</sequence>